<comment type="caution">
    <text evidence="1">The sequence shown here is derived from an EMBL/GenBank/DDBJ whole genome shotgun (WGS) entry which is preliminary data.</text>
</comment>
<keyword evidence="2" id="KW-1185">Reference proteome</keyword>
<evidence type="ECO:0000313" key="2">
    <source>
        <dbReference type="Proteomes" id="UP001523392"/>
    </source>
</evidence>
<protein>
    <recommendedName>
        <fullName evidence="3">Phytoene/squalene synthase family protein</fullName>
    </recommendedName>
</protein>
<dbReference type="EMBL" id="JAFIRR010000051">
    <property type="protein sequence ID" value="MCO6416207.1"/>
    <property type="molecule type" value="Genomic_DNA"/>
</dbReference>
<gene>
    <name evidence="1" type="ORF">JYK14_08500</name>
</gene>
<feature type="non-terminal residue" evidence="1">
    <location>
        <position position="1"/>
    </location>
</feature>
<dbReference type="Proteomes" id="UP001523392">
    <property type="component" value="Unassembled WGS sequence"/>
</dbReference>
<evidence type="ECO:0000313" key="1">
    <source>
        <dbReference type="EMBL" id="MCO6416207.1"/>
    </source>
</evidence>
<reference evidence="1 2" key="1">
    <citation type="submission" date="2021-12" db="EMBL/GenBank/DDBJ databases">
        <title>Siccirubricoccus leaddurans sp. nov., a high concentration Zn2+ tolerance bacterium.</title>
        <authorList>
            <person name="Cao Y."/>
        </authorList>
    </citation>
    <scope>NUCLEOTIDE SEQUENCE [LARGE SCALE GENOMIC DNA]</scope>
    <source>
        <strain evidence="1 2">KC 17139</strain>
    </source>
</reference>
<name>A0ABT1D3L7_9PROT</name>
<proteinExistence type="predicted"/>
<organism evidence="1 2">
    <name type="scientific">Siccirubricoccus soli</name>
    <dbReference type="NCBI Taxonomy" id="2899147"/>
    <lineage>
        <taxon>Bacteria</taxon>
        <taxon>Pseudomonadati</taxon>
        <taxon>Pseudomonadota</taxon>
        <taxon>Alphaproteobacteria</taxon>
        <taxon>Acetobacterales</taxon>
        <taxon>Roseomonadaceae</taxon>
        <taxon>Siccirubricoccus</taxon>
    </lineage>
</organism>
<evidence type="ECO:0008006" key="3">
    <source>
        <dbReference type="Google" id="ProtNLM"/>
    </source>
</evidence>
<sequence length="81" mass="8381">ATPDAPAVRQVVARLAQAALPGLAPLAAGLRRLPRGAVAAALPLVLARRDLQRLAKGREVPAARGFGDRAAVMWAGLRGRV</sequence>
<accession>A0ABT1D3L7</accession>